<keyword evidence="2" id="KW-0217">Developmental protein</keyword>
<feature type="compositionally biased region" description="Low complexity" evidence="9">
    <location>
        <begin position="132"/>
        <end position="148"/>
    </location>
</feature>
<dbReference type="STRING" id="6248.A0A0K0DYY8"/>
<accession>A0A0K0DYY8</accession>
<dbReference type="InterPro" id="IPR000047">
    <property type="entry name" value="HTH_motif"/>
</dbReference>
<dbReference type="PROSITE" id="PS00027">
    <property type="entry name" value="HOMEOBOX_1"/>
    <property type="match status" value="1"/>
</dbReference>
<dbReference type="Pfam" id="PF00046">
    <property type="entry name" value="Homeodomain"/>
    <property type="match status" value="1"/>
</dbReference>
<keyword evidence="3 7" id="KW-0238">DNA-binding</keyword>
<evidence type="ECO:0000256" key="7">
    <source>
        <dbReference type="PROSITE-ProRule" id="PRU00108"/>
    </source>
</evidence>
<dbReference type="PANTHER" id="PTHR24338:SF0">
    <property type="entry name" value="MUSCLE SEGMENTATION HOMEOBOX"/>
    <property type="match status" value="1"/>
</dbReference>
<comment type="similarity">
    <text evidence="6">Belongs to the Msh homeobox family.</text>
</comment>
<feature type="region of interest" description="Disordered" evidence="9">
    <location>
        <begin position="1"/>
        <end position="29"/>
    </location>
</feature>
<dbReference type="InterPro" id="IPR050674">
    <property type="entry name" value="Msh_Homeobox_Regulators"/>
</dbReference>
<dbReference type="CDD" id="cd00086">
    <property type="entry name" value="homeodomain"/>
    <property type="match status" value="1"/>
</dbReference>
<evidence type="ECO:0000256" key="8">
    <source>
        <dbReference type="RuleBase" id="RU000682"/>
    </source>
</evidence>
<organism evidence="12">
    <name type="scientific">Strongyloides stercoralis</name>
    <name type="common">Threadworm</name>
    <dbReference type="NCBI Taxonomy" id="6248"/>
    <lineage>
        <taxon>Eukaryota</taxon>
        <taxon>Metazoa</taxon>
        <taxon>Ecdysozoa</taxon>
        <taxon>Nematoda</taxon>
        <taxon>Chromadorea</taxon>
        <taxon>Rhabditida</taxon>
        <taxon>Tylenchina</taxon>
        <taxon>Panagrolaimomorpha</taxon>
        <taxon>Strongyloidoidea</taxon>
        <taxon>Strongyloididae</taxon>
        <taxon>Strongyloides</taxon>
    </lineage>
</organism>
<protein>
    <submittedName>
        <fullName evidence="12 13">Homeobox domain-containing protein</fullName>
    </submittedName>
</protein>
<evidence type="ECO:0000313" key="12">
    <source>
        <dbReference type="WBParaSite" id="SSTP_0000245400.1"/>
    </source>
</evidence>
<name>A0A0K0DYY8_STRER</name>
<sequence length="299" mass="33041">MKSFDSMSADVITDQTNKETPKSNRKSAFNVEDLLSSTIETKISNSSTSESPIPSTSPIDIPSNVLSYTIPTSTVPDLSSLMIGRNNSLATLTNPNTNLLFNYAQNLDPATTMFLLQAANLQQNSQVLFNTPKSDSSPPHSISSSSPPQYFGGPHLQWSLSNKNSCSDERSSSSNDTKDSNGISKCMLRKHKNNRKPRTPFSSQQLLSLERKFQQKQYLSIAERAEFSASLNLTETQVKIWFQNRRAKSKRLQEAEVEKVKFAQASALATAASLAANAANVVDHSKAFMQFAYPTTQQW</sequence>
<feature type="region of interest" description="Disordered" evidence="9">
    <location>
        <begin position="129"/>
        <end position="148"/>
    </location>
</feature>
<dbReference type="PROSITE" id="PS50071">
    <property type="entry name" value="HOMEOBOX_2"/>
    <property type="match status" value="1"/>
</dbReference>
<dbReference type="Proteomes" id="UP000035681">
    <property type="component" value="Unplaced"/>
</dbReference>
<dbReference type="GO" id="GO:0000981">
    <property type="term" value="F:DNA-binding transcription factor activity, RNA polymerase II-specific"/>
    <property type="evidence" value="ECO:0007669"/>
    <property type="project" value="InterPro"/>
</dbReference>
<dbReference type="InterPro" id="IPR020479">
    <property type="entry name" value="HD_metazoa"/>
</dbReference>
<reference evidence="12" key="1">
    <citation type="submission" date="2015-08" db="UniProtKB">
        <authorList>
            <consortium name="WormBaseParasite"/>
        </authorList>
    </citation>
    <scope>IDENTIFICATION</scope>
</reference>
<evidence type="ECO:0000256" key="2">
    <source>
        <dbReference type="ARBA" id="ARBA00022473"/>
    </source>
</evidence>
<evidence type="ECO:0000256" key="3">
    <source>
        <dbReference type="ARBA" id="ARBA00023125"/>
    </source>
</evidence>
<evidence type="ECO:0000259" key="10">
    <source>
        <dbReference type="PROSITE" id="PS50071"/>
    </source>
</evidence>
<comment type="subcellular location">
    <subcellularLocation>
        <location evidence="1 7 8">Nucleus</location>
    </subcellularLocation>
</comment>
<evidence type="ECO:0000256" key="9">
    <source>
        <dbReference type="SAM" id="MobiDB-lite"/>
    </source>
</evidence>
<dbReference type="InterPro" id="IPR001356">
    <property type="entry name" value="HD"/>
</dbReference>
<keyword evidence="11" id="KW-1185">Reference proteome</keyword>
<evidence type="ECO:0000256" key="5">
    <source>
        <dbReference type="ARBA" id="ARBA00023242"/>
    </source>
</evidence>
<evidence type="ECO:0000313" key="13">
    <source>
        <dbReference type="WBParaSite" id="TCONS_00012687.p1"/>
    </source>
</evidence>
<dbReference type="PANTHER" id="PTHR24338">
    <property type="entry name" value="HOMEOBOX PROTEIN MSX"/>
    <property type="match status" value="1"/>
</dbReference>
<keyword evidence="4 7" id="KW-0371">Homeobox</keyword>
<proteinExistence type="inferred from homology"/>
<evidence type="ECO:0000256" key="1">
    <source>
        <dbReference type="ARBA" id="ARBA00004123"/>
    </source>
</evidence>
<dbReference type="GO" id="GO:0005634">
    <property type="term" value="C:nucleus"/>
    <property type="evidence" value="ECO:0007669"/>
    <property type="project" value="UniProtKB-SubCell"/>
</dbReference>
<dbReference type="PRINTS" id="PR00031">
    <property type="entry name" value="HTHREPRESSR"/>
</dbReference>
<feature type="compositionally biased region" description="Basic and acidic residues" evidence="9">
    <location>
        <begin position="166"/>
        <end position="179"/>
    </location>
</feature>
<evidence type="ECO:0000256" key="6">
    <source>
        <dbReference type="ARBA" id="ARBA00038425"/>
    </source>
</evidence>
<dbReference type="WBParaSite" id="TCONS_00012687.p1">
    <property type="protein sequence ID" value="TCONS_00012687.p1"/>
    <property type="gene ID" value="XLOC_008339"/>
</dbReference>
<evidence type="ECO:0000313" key="11">
    <source>
        <dbReference type="Proteomes" id="UP000035681"/>
    </source>
</evidence>
<evidence type="ECO:0000256" key="4">
    <source>
        <dbReference type="ARBA" id="ARBA00023155"/>
    </source>
</evidence>
<keyword evidence="5 7" id="KW-0539">Nucleus</keyword>
<dbReference type="SUPFAM" id="SSF46689">
    <property type="entry name" value="Homeodomain-like"/>
    <property type="match status" value="1"/>
</dbReference>
<feature type="compositionally biased region" description="Basic residues" evidence="9">
    <location>
        <begin position="187"/>
        <end position="198"/>
    </location>
</feature>
<dbReference type="PRINTS" id="PR00024">
    <property type="entry name" value="HOMEOBOX"/>
</dbReference>
<dbReference type="Gene3D" id="1.10.10.60">
    <property type="entry name" value="Homeodomain-like"/>
    <property type="match status" value="1"/>
</dbReference>
<feature type="domain" description="Homeobox" evidence="10">
    <location>
        <begin position="192"/>
        <end position="252"/>
    </location>
</feature>
<dbReference type="InterPro" id="IPR009057">
    <property type="entry name" value="Homeodomain-like_sf"/>
</dbReference>
<dbReference type="GO" id="GO:0048598">
    <property type="term" value="P:embryonic morphogenesis"/>
    <property type="evidence" value="ECO:0007669"/>
    <property type="project" value="TreeGrafter"/>
</dbReference>
<dbReference type="WBParaSite" id="SSTP_0000245400.1">
    <property type="protein sequence ID" value="SSTP_0000245400.1"/>
    <property type="gene ID" value="SSTP_0000245400"/>
</dbReference>
<dbReference type="GO" id="GO:0000977">
    <property type="term" value="F:RNA polymerase II transcription regulatory region sequence-specific DNA binding"/>
    <property type="evidence" value="ECO:0007669"/>
    <property type="project" value="TreeGrafter"/>
</dbReference>
<dbReference type="SMART" id="SM00389">
    <property type="entry name" value="HOX"/>
    <property type="match status" value="1"/>
</dbReference>
<dbReference type="AlphaFoldDB" id="A0A0K0DYY8"/>
<dbReference type="InterPro" id="IPR017970">
    <property type="entry name" value="Homeobox_CS"/>
</dbReference>
<feature type="region of interest" description="Disordered" evidence="9">
    <location>
        <begin position="162"/>
        <end position="203"/>
    </location>
</feature>
<feature type="DNA-binding region" description="Homeobox" evidence="7">
    <location>
        <begin position="194"/>
        <end position="253"/>
    </location>
</feature>